<keyword evidence="2" id="KW-0812">Transmembrane</keyword>
<dbReference type="InterPro" id="IPR047891">
    <property type="entry name" value="GPGG_membr"/>
</dbReference>
<gene>
    <name evidence="3" type="ORF">CLV63_102283</name>
</gene>
<reference evidence="3 4" key="1">
    <citation type="submission" date="2018-03" db="EMBL/GenBank/DDBJ databases">
        <title>Genomic Encyclopedia of Archaeal and Bacterial Type Strains, Phase II (KMG-II): from individual species to whole genera.</title>
        <authorList>
            <person name="Goeker M."/>
        </authorList>
    </citation>
    <scope>NUCLEOTIDE SEQUENCE [LARGE SCALE GENOMIC DNA]</scope>
    <source>
        <strain evidence="3 4">DSM 45312</strain>
    </source>
</reference>
<dbReference type="EMBL" id="PYGA01000002">
    <property type="protein sequence ID" value="PSL00156.1"/>
    <property type="molecule type" value="Genomic_DNA"/>
</dbReference>
<keyword evidence="2" id="KW-1133">Transmembrane helix</keyword>
<keyword evidence="4" id="KW-1185">Reference proteome</keyword>
<dbReference type="AlphaFoldDB" id="A0A2P8DSF8"/>
<evidence type="ECO:0000313" key="3">
    <source>
        <dbReference type="EMBL" id="PSL00156.1"/>
    </source>
</evidence>
<keyword evidence="2" id="KW-0472">Membrane</keyword>
<feature type="region of interest" description="Disordered" evidence="1">
    <location>
        <begin position="12"/>
        <end position="42"/>
    </location>
</feature>
<evidence type="ECO:0000256" key="1">
    <source>
        <dbReference type="SAM" id="MobiDB-lite"/>
    </source>
</evidence>
<feature type="transmembrane region" description="Helical" evidence="2">
    <location>
        <begin position="93"/>
        <end position="112"/>
    </location>
</feature>
<proteinExistence type="predicted"/>
<name>A0A2P8DSF8_9ACTN</name>
<dbReference type="NCBIfam" id="NF040511">
    <property type="entry name" value="membrane_GPGG"/>
    <property type="match status" value="1"/>
</dbReference>
<comment type="caution">
    <text evidence="3">The sequence shown here is derived from an EMBL/GenBank/DDBJ whole genome shotgun (WGS) entry which is preliminary data.</text>
</comment>
<evidence type="ECO:0000313" key="4">
    <source>
        <dbReference type="Proteomes" id="UP000240542"/>
    </source>
</evidence>
<feature type="transmembrane region" description="Helical" evidence="2">
    <location>
        <begin position="65"/>
        <end position="88"/>
    </location>
</feature>
<sequence>MVRAYCPPERTAGMVRAHGPPTRSLGTARRPGSAGPLRRTTGTGRFARRRRSLFSMRPPGQPEDMSALAIILLIVGIILIVAGVMALLRKQMLWGIVLIVVGVIITPGGMIFG</sequence>
<evidence type="ECO:0000256" key="2">
    <source>
        <dbReference type="SAM" id="Phobius"/>
    </source>
</evidence>
<protein>
    <submittedName>
        <fullName evidence="3">Uncharacterized protein</fullName>
    </submittedName>
</protein>
<organism evidence="3 4">
    <name type="scientific">Murinocardiopsis flavida</name>
    <dbReference type="NCBI Taxonomy" id="645275"/>
    <lineage>
        <taxon>Bacteria</taxon>
        <taxon>Bacillati</taxon>
        <taxon>Actinomycetota</taxon>
        <taxon>Actinomycetes</taxon>
        <taxon>Streptosporangiales</taxon>
        <taxon>Nocardiopsidaceae</taxon>
        <taxon>Murinocardiopsis</taxon>
    </lineage>
</organism>
<dbReference type="Proteomes" id="UP000240542">
    <property type="component" value="Unassembled WGS sequence"/>
</dbReference>
<accession>A0A2P8DSF8</accession>